<protein>
    <submittedName>
        <fullName evidence="1">Uncharacterized protein</fullName>
    </submittedName>
</protein>
<dbReference type="EMBL" id="DAAWID010000007">
    <property type="protein sequence ID" value="HAF7987241.1"/>
    <property type="molecule type" value="Genomic_DNA"/>
</dbReference>
<comment type="caution">
    <text evidence="1">The sequence shown here is derived from an EMBL/GenBank/DDBJ whole genome shotgun (WGS) entry which is preliminary data.</text>
</comment>
<sequence>MNNRPSSVTASSESPAVESIEEQAARLATVVILTLEGKVSTLTRALERAHSDYAKLKATAGYEISQLQQESASLRERLRQKKDAVSVSPFVTTTTKTAPFIKPESYSLGDNESLIKVRIVTPWVADDSGRETDAMLSAELIGCSKDVELIMPGIAIGIRAHSTDYPGRALPQLTAGDEITMIVRTTGTQRTKRKNIGFSGKGNGVYYILRPVGVSMANRPAPAVIVDVISREAM</sequence>
<evidence type="ECO:0000313" key="1">
    <source>
        <dbReference type="EMBL" id="HAF7987241.1"/>
    </source>
</evidence>
<name>A0A753B0S9_SALHO</name>
<gene>
    <name evidence="1" type="ORF">GND80_001949</name>
</gene>
<reference evidence="1" key="1">
    <citation type="journal article" date="2018" name="Genome Biol.">
        <title>SKESA: strategic k-mer extension for scrupulous assemblies.</title>
        <authorList>
            <person name="Souvorov A."/>
            <person name="Agarwala R."/>
            <person name="Lipman D.J."/>
        </authorList>
    </citation>
    <scope>NUCLEOTIDE SEQUENCE</scope>
    <source>
        <strain evidence="1">405-87</strain>
    </source>
</reference>
<reference evidence="1" key="2">
    <citation type="submission" date="2018-07" db="EMBL/GenBank/DDBJ databases">
        <authorList>
            <consortium name="NCBI Pathogen Detection Project"/>
        </authorList>
    </citation>
    <scope>NUCLEOTIDE SEQUENCE</scope>
    <source>
        <strain evidence="1">405-87</strain>
    </source>
</reference>
<dbReference type="AlphaFoldDB" id="A0A753B0S9"/>
<organism evidence="1">
    <name type="scientific">Salmonella enterica subsp. houtenae serovar 45:g,z51:-</name>
    <dbReference type="NCBI Taxonomy" id="1967611"/>
    <lineage>
        <taxon>Bacteria</taxon>
        <taxon>Pseudomonadati</taxon>
        <taxon>Pseudomonadota</taxon>
        <taxon>Gammaproteobacteria</taxon>
        <taxon>Enterobacterales</taxon>
        <taxon>Enterobacteriaceae</taxon>
        <taxon>Salmonella</taxon>
    </lineage>
</organism>
<accession>A0A753B0S9</accession>
<proteinExistence type="predicted"/>